<dbReference type="InterPro" id="IPR037151">
    <property type="entry name" value="AlkB-like_sf"/>
</dbReference>
<dbReference type="Proteomes" id="UP000198341">
    <property type="component" value="Chromosome 13"/>
</dbReference>
<evidence type="ECO:0000256" key="2">
    <source>
        <dbReference type="SAM" id="MobiDB-lite"/>
    </source>
</evidence>
<sequence length="389" mass="44955">MQQQHQQHNNNNNNKQTLASFSSRELREKYEIPGVFLIENFVTREEEREFIEANNNNDNNTKKKKNEEEEGETSSRENGEKDYFKSGWKSLSKRRVRHYGKKFDYDTRDAANDAEEKIPELLDVDVRKRLEALVSVVADAESTTTEEKGGEEKSSNDFSFTRQNANDDAWTEDERRQISEAIQKVIAFDQVTVNEYPPGCGIAPHVDTHSAFTGTILSLSLGDRCVMEFRHPNHPNEEGYSTSPTESATAARRSGNETMIFPHRALELPRRSLLILTDFARFNRQHYIPKRKSDPMIDGTRRTRTETRYSFTIRQTLHTTNDSENNNNNNDDEREENGGGKQNPPRSCDCPYPLFCDVKDGPFSKIISRKKKNNLQEQQQQQRGFSCER</sequence>
<keyword evidence="5" id="KW-1185">Reference proteome</keyword>
<evidence type="ECO:0000313" key="4">
    <source>
        <dbReference type="EMBL" id="CCO19200.1"/>
    </source>
</evidence>
<feature type="region of interest" description="Disordered" evidence="2">
    <location>
        <begin position="1"/>
        <end position="22"/>
    </location>
</feature>
<protein>
    <recommendedName>
        <fullName evidence="3">Fe2OG dioxygenase domain-containing protein</fullName>
    </recommendedName>
</protein>
<dbReference type="GeneID" id="19012241"/>
<feature type="compositionally biased region" description="Basic and acidic residues" evidence="2">
    <location>
        <begin position="291"/>
        <end position="307"/>
    </location>
</feature>
<dbReference type="InterPro" id="IPR005123">
    <property type="entry name" value="Oxoglu/Fe-dep_dioxygenase_dom"/>
</dbReference>
<dbReference type="EMBL" id="FO082266">
    <property type="protein sequence ID" value="CCO19200.1"/>
    <property type="molecule type" value="Genomic_DNA"/>
</dbReference>
<evidence type="ECO:0000256" key="1">
    <source>
        <dbReference type="ARBA" id="ARBA00007879"/>
    </source>
</evidence>
<dbReference type="PANTHER" id="PTHR12463:SF1">
    <property type="entry name" value="2-OXOGLUTARATE AND FE-DEPENDENT OXYGENASE FAMILY PROTEIN"/>
    <property type="match status" value="1"/>
</dbReference>
<feature type="region of interest" description="Disordered" evidence="2">
    <location>
        <begin position="50"/>
        <end position="84"/>
    </location>
</feature>
<dbReference type="InterPro" id="IPR027450">
    <property type="entry name" value="AlkB-like"/>
</dbReference>
<evidence type="ECO:0000259" key="3">
    <source>
        <dbReference type="PROSITE" id="PS51471"/>
    </source>
</evidence>
<feature type="region of interest" description="Disordered" evidence="2">
    <location>
        <begin position="370"/>
        <end position="389"/>
    </location>
</feature>
<feature type="domain" description="Fe2OG dioxygenase" evidence="3">
    <location>
        <begin position="187"/>
        <end position="317"/>
    </location>
</feature>
<dbReference type="OrthoDB" id="271595at2759"/>
<dbReference type="RefSeq" id="XP_007509397.1">
    <property type="nucleotide sequence ID" value="XM_007509335.1"/>
</dbReference>
<gene>
    <name evidence="4" type="ordered locus">Bathy13g02890</name>
</gene>
<dbReference type="Pfam" id="PF13532">
    <property type="entry name" value="2OG-FeII_Oxy_2"/>
    <property type="match status" value="1"/>
</dbReference>
<feature type="region of interest" description="Disordered" evidence="2">
    <location>
        <begin position="232"/>
        <end position="253"/>
    </location>
</feature>
<dbReference type="eggNOG" id="KOG4176">
    <property type="taxonomic scope" value="Eukaryota"/>
</dbReference>
<accession>K8F2Z2</accession>
<evidence type="ECO:0000313" key="5">
    <source>
        <dbReference type="Proteomes" id="UP000198341"/>
    </source>
</evidence>
<feature type="compositionally biased region" description="Polar residues" evidence="2">
    <location>
        <begin position="156"/>
        <end position="166"/>
    </location>
</feature>
<dbReference type="PANTHER" id="PTHR12463">
    <property type="entry name" value="OXYGENASE-RELATED"/>
    <property type="match status" value="1"/>
</dbReference>
<dbReference type="AlphaFoldDB" id="K8F2Z2"/>
<dbReference type="GO" id="GO:0016491">
    <property type="term" value="F:oxidoreductase activity"/>
    <property type="evidence" value="ECO:0007669"/>
    <property type="project" value="TreeGrafter"/>
</dbReference>
<dbReference type="InterPro" id="IPR032857">
    <property type="entry name" value="ALKBH4"/>
</dbReference>
<proteinExistence type="inferred from homology"/>
<feature type="compositionally biased region" description="Polar residues" evidence="2">
    <location>
        <begin position="308"/>
        <end position="320"/>
    </location>
</feature>
<dbReference type="KEGG" id="bpg:Bathy13g02890"/>
<dbReference type="PROSITE" id="PS51471">
    <property type="entry name" value="FE2OG_OXY"/>
    <property type="match status" value="1"/>
</dbReference>
<dbReference type="GO" id="GO:0070988">
    <property type="term" value="P:demethylation"/>
    <property type="evidence" value="ECO:0007669"/>
    <property type="project" value="InterPro"/>
</dbReference>
<feature type="compositionally biased region" description="Polar residues" evidence="2">
    <location>
        <begin position="239"/>
        <end position="248"/>
    </location>
</feature>
<dbReference type="STRING" id="41875.K8F2Z2"/>
<dbReference type="GO" id="GO:0032451">
    <property type="term" value="F:demethylase activity"/>
    <property type="evidence" value="ECO:0007669"/>
    <property type="project" value="TreeGrafter"/>
</dbReference>
<reference evidence="4 5" key="1">
    <citation type="submission" date="2011-10" db="EMBL/GenBank/DDBJ databases">
        <authorList>
            <person name="Genoscope - CEA"/>
        </authorList>
    </citation>
    <scope>NUCLEOTIDE SEQUENCE [LARGE SCALE GENOMIC DNA]</scope>
    <source>
        <strain evidence="4 5">RCC 1105</strain>
    </source>
</reference>
<organism evidence="4 5">
    <name type="scientific">Bathycoccus prasinos</name>
    <dbReference type="NCBI Taxonomy" id="41875"/>
    <lineage>
        <taxon>Eukaryota</taxon>
        <taxon>Viridiplantae</taxon>
        <taxon>Chlorophyta</taxon>
        <taxon>Mamiellophyceae</taxon>
        <taxon>Mamiellales</taxon>
        <taxon>Bathycoccaceae</taxon>
        <taxon>Bathycoccus</taxon>
    </lineage>
</organism>
<feature type="compositionally biased region" description="Low complexity" evidence="2">
    <location>
        <begin position="1"/>
        <end position="16"/>
    </location>
</feature>
<feature type="compositionally biased region" description="Basic and acidic residues" evidence="2">
    <location>
        <begin position="73"/>
        <end position="84"/>
    </location>
</feature>
<dbReference type="SUPFAM" id="SSF51197">
    <property type="entry name" value="Clavaminate synthase-like"/>
    <property type="match status" value="1"/>
</dbReference>
<feature type="region of interest" description="Disordered" evidence="2">
    <location>
        <begin position="139"/>
        <end position="174"/>
    </location>
</feature>
<feature type="compositionally biased region" description="Basic and acidic residues" evidence="2">
    <location>
        <begin position="145"/>
        <end position="155"/>
    </location>
</feature>
<comment type="similarity">
    <text evidence="1">Belongs to the alkB family.</text>
</comment>
<name>K8F2Z2_9CHLO</name>
<feature type="region of interest" description="Disordered" evidence="2">
    <location>
        <begin position="291"/>
        <end position="346"/>
    </location>
</feature>
<dbReference type="Gene3D" id="2.60.120.590">
    <property type="entry name" value="Alpha-ketoglutarate-dependent dioxygenase AlkB-like"/>
    <property type="match status" value="1"/>
</dbReference>